<dbReference type="InterPro" id="IPR053139">
    <property type="entry name" value="Surface_bspA-like"/>
</dbReference>
<dbReference type="Proteomes" id="UP001470230">
    <property type="component" value="Unassembled WGS sequence"/>
</dbReference>
<name>A0ABR2KC41_9EUKA</name>
<dbReference type="InterPro" id="IPR036770">
    <property type="entry name" value="Ankyrin_rpt-contain_sf"/>
</dbReference>
<evidence type="ECO:0000313" key="1">
    <source>
        <dbReference type="EMBL" id="KAK8888436.1"/>
    </source>
</evidence>
<dbReference type="InterPro" id="IPR032675">
    <property type="entry name" value="LRR_dom_sf"/>
</dbReference>
<dbReference type="Gene3D" id="3.80.10.10">
    <property type="entry name" value="Ribonuclease Inhibitor"/>
    <property type="match status" value="1"/>
</dbReference>
<feature type="non-terminal residue" evidence="1">
    <location>
        <position position="1"/>
    </location>
</feature>
<dbReference type="SUPFAM" id="SSF52058">
    <property type="entry name" value="L domain-like"/>
    <property type="match status" value="1"/>
</dbReference>
<accession>A0ABR2KC41</accession>
<dbReference type="PANTHER" id="PTHR45661:SF3">
    <property type="entry name" value="IG-LIKE DOMAIN-CONTAINING PROTEIN"/>
    <property type="match status" value="1"/>
</dbReference>
<proteinExistence type="predicted"/>
<sequence>KSFIYMTQYVNNKKEFQKEFLEYIEKEKGYDPDYSCLIEILEKNLIPNKPEEIRALIHFIKSISENHRRNETFFSIIEQVFIHFKDQIKEAFSNNRLFNHFIDNKRILLILFTDGIITMNEYIYNILINSNFDYQSYFYPEIKSFTNNEEEKLQEIEKKIIEIDPQIFDEKRKIGENDSYICSLIRDDIIIDFIVYITQTNYPLKNSVPQSIFETNTFLNKKNVSLIEYAAFFGSIQIFRFLIQNEVEMTPSLWLYAIHSDNADLIHILESNKLKFDTHINCIIESIKCHHNDFANYFINNLPKSSNYSQSINDKKILENIFCYYNYAFFPKELVFNEHTTNNLFRYDYEELVKPHLEVSQIKKSFLKLLLLAMKENNIEITMNILLSLEGIEKDSFCIKNECELTEFKIPSFVTSINQIYFKNISSLTKITIPESVTHICERCFEGCKLLTEAIFPQTIKTIGNCTFNRCTSLKTFKIPESVESIGDNCFMNCSALEEIIIPDSVKIIGDGCFSNCSSLTYVKLSRSISIISPFCFKKCCSLPKLIIPESVTTIRSGAFVNCTKLSSLSIPFSLMKFSPNSLIKCRSLKEIGVYSAHGIPLFRDFFTLRRIKFVEIASSYVFTVILGLRPKTPVTQEFKIITLNPNILLNFTTPLIHHPFINDFHKFHPQISKVKN</sequence>
<organism evidence="1 2">
    <name type="scientific">Tritrichomonas musculus</name>
    <dbReference type="NCBI Taxonomy" id="1915356"/>
    <lineage>
        <taxon>Eukaryota</taxon>
        <taxon>Metamonada</taxon>
        <taxon>Parabasalia</taxon>
        <taxon>Tritrichomonadida</taxon>
        <taxon>Tritrichomonadidae</taxon>
        <taxon>Tritrichomonas</taxon>
    </lineage>
</organism>
<gene>
    <name evidence="1" type="ORF">M9Y10_039513</name>
</gene>
<dbReference type="Pfam" id="PF13306">
    <property type="entry name" value="LRR_5"/>
    <property type="match status" value="1"/>
</dbReference>
<keyword evidence="2" id="KW-1185">Reference proteome</keyword>
<dbReference type="PANTHER" id="PTHR45661">
    <property type="entry name" value="SURFACE ANTIGEN"/>
    <property type="match status" value="1"/>
</dbReference>
<protein>
    <submittedName>
        <fullName evidence="1">Uncharacterized protein</fullName>
    </submittedName>
</protein>
<comment type="caution">
    <text evidence="1">The sequence shown here is derived from an EMBL/GenBank/DDBJ whole genome shotgun (WGS) entry which is preliminary data.</text>
</comment>
<dbReference type="SUPFAM" id="SSF48403">
    <property type="entry name" value="Ankyrin repeat"/>
    <property type="match status" value="1"/>
</dbReference>
<dbReference type="InterPro" id="IPR026906">
    <property type="entry name" value="LRR_5"/>
</dbReference>
<evidence type="ECO:0000313" key="2">
    <source>
        <dbReference type="Proteomes" id="UP001470230"/>
    </source>
</evidence>
<reference evidence="1 2" key="1">
    <citation type="submission" date="2024-04" db="EMBL/GenBank/DDBJ databases">
        <title>Tritrichomonas musculus Genome.</title>
        <authorList>
            <person name="Alves-Ferreira E."/>
            <person name="Grigg M."/>
            <person name="Lorenzi H."/>
            <person name="Galac M."/>
        </authorList>
    </citation>
    <scope>NUCLEOTIDE SEQUENCE [LARGE SCALE GENOMIC DNA]</scope>
    <source>
        <strain evidence="1 2">EAF2021</strain>
    </source>
</reference>
<dbReference type="EMBL" id="JAPFFF010000006">
    <property type="protein sequence ID" value="KAK8888436.1"/>
    <property type="molecule type" value="Genomic_DNA"/>
</dbReference>